<accession>A0ABU4X6F4</accession>
<keyword evidence="2" id="KW-1185">Reference proteome</keyword>
<protein>
    <submittedName>
        <fullName evidence="1">Uncharacterized protein</fullName>
    </submittedName>
</protein>
<comment type="caution">
    <text evidence="1">The sequence shown here is derived from an EMBL/GenBank/DDBJ whole genome shotgun (WGS) entry which is preliminary data.</text>
</comment>
<gene>
    <name evidence="1" type="ORF">RFM51_30380</name>
</gene>
<evidence type="ECO:0000313" key="2">
    <source>
        <dbReference type="Proteomes" id="UP001272097"/>
    </source>
</evidence>
<name>A0ABU4X6F4_9HYPH</name>
<organism evidence="1 2">
    <name type="scientific">Mesorhizobium australafricanum</name>
    <dbReference type="NCBI Taxonomy" id="3072311"/>
    <lineage>
        <taxon>Bacteria</taxon>
        <taxon>Pseudomonadati</taxon>
        <taxon>Pseudomonadota</taxon>
        <taxon>Alphaproteobacteria</taxon>
        <taxon>Hyphomicrobiales</taxon>
        <taxon>Phyllobacteriaceae</taxon>
        <taxon>Mesorhizobium</taxon>
    </lineage>
</organism>
<evidence type="ECO:0000313" key="1">
    <source>
        <dbReference type="EMBL" id="MDX8443878.1"/>
    </source>
</evidence>
<reference evidence="1 2" key="1">
    <citation type="submission" date="2023-08" db="EMBL/GenBank/DDBJ databases">
        <title>Implementing the SeqCode for naming new Mesorhizobium species isolated from Vachellia karroo root nodules.</title>
        <authorList>
            <person name="Van Lill M."/>
        </authorList>
    </citation>
    <scope>NUCLEOTIDE SEQUENCE [LARGE SCALE GENOMIC DNA]</scope>
    <source>
        <strain evidence="1 2">VK3E</strain>
    </source>
</reference>
<dbReference type="RefSeq" id="WP_320217856.1">
    <property type="nucleotide sequence ID" value="NZ_JAVIIS010000094.1"/>
</dbReference>
<dbReference type="EMBL" id="JAVIIS010000094">
    <property type="protein sequence ID" value="MDX8443878.1"/>
    <property type="molecule type" value="Genomic_DNA"/>
</dbReference>
<dbReference type="Proteomes" id="UP001272097">
    <property type="component" value="Unassembled WGS sequence"/>
</dbReference>
<proteinExistence type="predicted"/>
<sequence>MRNLMGEGSKQSRAGFRADFQLRPSEAELWNVEGRRYVDLAGGMGAENRKASLEFHQY</sequence>